<dbReference type="WBParaSite" id="PDA_v2.g1994.t1">
    <property type="protein sequence ID" value="PDA_v2.g1994.t1"/>
    <property type="gene ID" value="PDA_v2.g1994"/>
</dbReference>
<evidence type="ECO:0000313" key="1">
    <source>
        <dbReference type="Proteomes" id="UP000887578"/>
    </source>
</evidence>
<reference evidence="2" key="1">
    <citation type="submission" date="2022-11" db="UniProtKB">
        <authorList>
            <consortium name="WormBaseParasite"/>
        </authorList>
    </citation>
    <scope>IDENTIFICATION</scope>
</reference>
<accession>A0A914PN50</accession>
<dbReference type="AlphaFoldDB" id="A0A914PN50"/>
<evidence type="ECO:0000313" key="2">
    <source>
        <dbReference type="WBParaSite" id="PDA_v2.g1994.t1"/>
    </source>
</evidence>
<sequence>MNEEHSHSTPEECIDRLNTIETGIKELVATINSGQFADVRLRITQLQTAAAGFKAEVQRLPDILKTTRDQDKYLGYLSRKIQQKDTGIKQATGEFKKFVESYSNKSTVNQNNHD</sequence>
<keyword evidence="1" id="KW-1185">Reference proteome</keyword>
<protein>
    <submittedName>
        <fullName evidence="2">Uncharacterized protein</fullName>
    </submittedName>
</protein>
<organism evidence="1 2">
    <name type="scientific">Panagrolaimus davidi</name>
    <dbReference type="NCBI Taxonomy" id="227884"/>
    <lineage>
        <taxon>Eukaryota</taxon>
        <taxon>Metazoa</taxon>
        <taxon>Ecdysozoa</taxon>
        <taxon>Nematoda</taxon>
        <taxon>Chromadorea</taxon>
        <taxon>Rhabditida</taxon>
        <taxon>Tylenchina</taxon>
        <taxon>Panagrolaimomorpha</taxon>
        <taxon>Panagrolaimoidea</taxon>
        <taxon>Panagrolaimidae</taxon>
        <taxon>Panagrolaimus</taxon>
    </lineage>
</organism>
<dbReference type="Proteomes" id="UP000887578">
    <property type="component" value="Unplaced"/>
</dbReference>
<proteinExistence type="predicted"/>
<name>A0A914PN50_9BILA</name>